<comment type="caution">
    <text evidence="5">The sequence shown here is derived from an EMBL/GenBank/DDBJ whole genome shotgun (WGS) entry which is preliminary data.</text>
</comment>
<dbReference type="InterPro" id="IPR029063">
    <property type="entry name" value="SAM-dependent_MTases_sf"/>
</dbReference>
<dbReference type="SUPFAM" id="SSF53335">
    <property type="entry name" value="S-adenosyl-L-methionine-dependent methyltransferases"/>
    <property type="match status" value="1"/>
</dbReference>
<dbReference type="AlphaFoldDB" id="A0A6B0YRQ1"/>
<dbReference type="Gene3D" id="3.40.50.150">
    <property type="entry name" value="Vaccinia Virus protein VP39"/>
    <property type="match status" value="1"/>
</dbReference>
<sequence>MDKKSVQEQFGAHARTYVTSRPHAKGASLQRLVELVEPQPDWQALDIATAAGHTAFAIAPHVTHVWATDITPQMLTVAREQVAERNVDNVTVEYADAEDLPYTDGRFDLLTCRIAPHHFPDIDGFLCESVRVLRPGGILAVVDNVVPPGVAGDYVNAFEKLRDPSHGRCLSVEEWHEGYAQVGLDLTQHEVLEKQMVFEDWAARHDTAMQSYLRALLWHGPHQTHEFLHPRSEDGKTFFHLREGLFIGRKQG</sequence>
<dbReference type="InterPro" id="IPR051052">
    <property type="entry name" value="Diverse_substrate_MTase"/>
</dbReference>
<evidence type="ECO:0000259" key="4">
    <source>
        <dbReference type="Pfam" id="PF08241"/>
    </source>
</evidence>
<evidence type="ECO:0000256" key="1">
    <source>
        <dbReference type="ARBA" id="ARBA00008361"/>
    </source>
</evidence>
<dbReference type="Pfam" id="PF08241">
    <property type="entry name" value="Methyltransf_11"/>
    <property type="match status" value="1"/>
</dbReference>
<feature type="domain" description="Methyltransferase type 11" evidence="4">
    <location>
        <begin position="45"/>
        <end position="140"/>
    </location>
</feature>
<evidence type="ECO:0000256" key="3">
    <source>
        <dbReference type="ARBA" id="ARBA00022679"/>
    </source>
</evidence>
<dbReference type="PANTHER" id="PTHR44942:SF4">
    <property type="entry name" value="METHYLTRANSFERASE TYPE 11 DOMAIN-CONTAINING PROTEIN"/>
    <property type="match status" value="1"/>
</dbReference>
<dbReference type="InterPro" id="IPR013216">
    <property type="entry name" value="Methyltransf_11"/>
</dbReference>
<name>A0A6B0YRQ1_9CHLR</name>
<gene>
    <name evidence="5" type="ORF">F4Y42_04480</name>
</gene>
<organism evidence="5">
    <name type="scientific">Caldilineaceae bacterium SB0664_bin_27</name>
    <dbReference type="NCBI Taxonomy" id="2605260"/>
    <lineage>
        <taxon>Bacteria</taxon>
        <taxon>Bacillati</taxon>
        <taxon>Chloroflexota</taxon>
        <taxon>Caldilineae</taxon>
        <taxon>Caldilineales</taxon>
        <taxon>Caldilineaceae</taxon>
    </lineage>
</organism>
<keyword evidence="3 5" id="KW-0808">Transferase</keyword>
<protein>
    <submittedName>
        <fullName evidence="5">Methyltransferase domain-containing protein</fullName>
    </submittedName>
</protein>
<dbReference type="GO" id="GO:0008757">
    <property type="term" value="F:S-adenosylmethionine-dependent methyltransferase activity"/>
    <property type="evidence" value="ECO:0007669"/>
    <property type="project" value="InterPro"/>
</dbReference>
<comment type="similarity">
    <text evidence="1">Belongs to the methyltransferase superfamily.</text>
</comment>
<dbReference type="EMBL" id="VXRG01000039">
    <property type="protein sequence ID" value="MXY92689.1"/>
    <property type="molecule type" value="Genomic_DNA"/>
</dbReference>
<dbReference type="PANTHER" id="PTHR44942">
    <property type="entry name" value="METHYLTRANSF_11 DOMAIN-CONTAINING PROTEIN"/>
    <property type="match status" value="1"/>
</dbReference>
<reference evidence="5" key="1">
    <citation type="submission" date="2019-09" db="EMBL/GenBank/DDBJ databases">
        <title>Characterisation of the sponge microbiome using genome-centric metagenomics.</title>
        <authorList>
            <person name="Engelberts J.P."/>
            <person name="Robbins S.J."/>
            <person name="De Goeij J.M."/>
            <person name="Aranda M."/>
            <person name="Bell S.C."/>
            <person name="Webster N.S."/>
        </authorList>
    </citation>
    <scope>NUCLEOTIDE SEQUENCE</scope>
    <source>
        <strain evidence="5">SB0664_bin_27</strain>
    </source>
</reference>
<proteinExistence type="inferred from homology"/>
<keyword evidence="2 5" id="KW-0489">Methyltransferase</keyword>
<dbReference type="CDD" id="cd02440">
    <property type="entry name" value="AdoMet_MTases"/>
    <property type="match status" value="1"/>
</dbReference>
<dbReference type="GO" id="GO:0032259">
    <property type="term" value="P:methylation"/>
    <property type="evidence" value="ECO:0007669"/>
    <property type="project" value="UniProtKB-KW"/>
</dbReference>
<accession>A0A6B0YRQ1</accession>
<evidence type="ECO:0000313" key="5">
    <source>
        <dbReference type="EMBL" id="MXY92689.1"/>
    </source>
</evidence>
<evidence type="ECO:0000256" key="2">
    <source>
        <dbReference type="ARBA" id="ARBA00022603"/>
    </source>
</evidence>